<dbReference type="InterPro" id="IPR039127">
    <property type="entry name" value="Trm112"/>
</dbReference>
<dbReference type="Proteomes" id="UP001652662">
    <property type="component" value="Chromosome 11"/>
</dbReference>
<evidence type="ECO:0000313" key="2">
    <source>
        <dbReference type="Proteomes" id="UP001652662"/>
    </source>
</evidence>
<feature type="compositionally biased region" description="Pro residues" evidence="1">
    <location>
        <begin position="30"/>
        <end position="46"/>
    </location>
</feature>
<gene>
    <name evidence="3" type="primary">TRMT112</name>
</gene>
<proteinExistence type="predicted"/>
<evidence type="ECO:0000313" key="3">
    <source>
        <dbReference type="RefSeq" id="XP_070421522.1"/>
    </source>
</evidence>
<dbReference type="PANTHER" id="PTHR12773:SF0">
    <property type="entry name" value="MULTIFUNCTIONAL METHYLTRANSFERASE SUBUNIT TRM112-LIKE PROTEIN"/>
    <property type="match status" value="1"/>
</dbReference>
<accession>A0ABM4JZZ9</accession>
<name>A0ABM4JZZ9_EQUPR</name>
<feature type="region of interest" description="Disordered" evidence="1">
    <location>
        <begin position="1"/>
        <end position="49"/>
    </location>
</feature>
<sequence>MGTENGPWGNGDGSRSQRRFGSAQSTRPAPQSPPAAMPPAPGPDPTRPFKYLAFAEREKFQQLRRFRFARPSNRLRRGAAPEVTQTESRPPSGSCLARALWGNMKLLTHNLLSSHVRGVGPRGFPLRLQATEVRVSPVEFNPDFVARMIPKVEWAALLEAADTVRSLPSPCIWPRCPESQFRAMSVMRSF</sequence>
<protein>
    <submittedName>
        <fullName evidence="3">Multifunctional methyltransferase subunit TRM112-like protein isoform X5</fullName>
    </submittedName>
</protein>
<keyword evidence="2" id="KW-1185">Reference proteome</keyword>
<dbReference type="PANTHER" id="PTHR12773">
    <property type="entry name" value="UPF0315 PROTEIN-RELATED"/>
    <property type="match status" value="1"/>
</dbReference>
<dbReference type="GeneID" id="103540314"/>
<dbReference type="RefSeq" id="XP_070421522.1">
    <property type="nucleotide sequence ID" value="XM_070565421.1"/>
</dbReference>
<reference evidence="3" key="1">
    <citation type="submission" date="2025-08" db="UniProtKB">
        <authorList>
            <consortium name="RefSeq"/>
        </authorList>
    </citation>
    <scope>IDENTIFICATION</scope>
    <source>
        <tissue evidence="3">Blood</tissue>
    </source>
</reference>
<organism evidence="2 3">
    <name type="scientific">Equus przewalskii</name>
    <name type="common">Przewalski's horse</name>
    <name type="synonym">Equus caballus przewalskii</name>
    <dbReference type="NCBI Taxonomy" id="9798"/>
    <lineage>
        <taxon>Eukaryota</taxon>
        <taxon>Metazoa</taxon>
        <taxon>Chordata</taxon>
        <taxon>Craniata</taxon>
        <taxon>Vertebrata</taxon>
        <taxon>Euteleostomi</taxon>
        <taxon>Mammalia</taxon>
        <taxon>Eutheria</taxon>
        <taxon>Laurasiatheria</taxon>
        <taxon>Perissodactyla</taxon>
        <taxon>Equidae</taxon>
        <taxon>Equus</taxon>
    </lineage>
</organism>
<evidence type="ECO:0000256" key="1">
    <source>
        <dbReference type="SAM" id="MobiDB-lite"/>
    </source>
</evidence>
<dbReference type="Gene3D" id="2.20.25.10">
    <property type="match status" value="1"/>
</dbReference>